<dbReference type="Proteomes" id="UP001612415">
    <property type="component" value="Unassembled WGS sequence"/>
</dbReference>
<comment type="caution">
    <text evidence="4">The sequence shown here is derived from an EMBL/GenBank/DDBJ whole genome shotgun (WGS) entry which is preliminary data.</text>
</comment>
<dbReference type="PANTHER" id="PTHR44154:SF1">
    <property type="entry name" value="QUINONE OXIDOREDUCTASE"/>
    <property type="match status" value="1"/>
</dbReference>
<dbReference type="SUPFAM" id="SSF50129">
    <property type="entry name" value="GroES-like"/>
    <property type="match status" value="1"/>
</dbReference>
<protein>
    <submittedName>
        <fullName evidence="4">Alcohol dehydrogenase catalytic domain-containing protein</fullName>
    </submittedName>
</protein>
<dbReference type="InterPro" id="IPR013154">
    <property type="entry name" value="ADH-like_N"/>
</dbReference>
<proteinExistence type="predicted"/>
<dbReference type="RefSeq" id="WP_398660377.1">
    <property type="nucleotide sequence ID" value="NZ_JBITDC010000017.1"/>
</dbReference>
<gene>
    <name evidence="4" type="ORF">ACIA8P_35475</name>
</gene>
<dbReference type="Pfam" id="PF08240">
    <property type="entry name" value="ADH_N"/>
    <property type="match status" value="1"/>
</dbReference>
<evidence type="ECO:0000259" key="3">
    <source>
        <dbReference type="Pfam" id="PF08240"/>
    </source>
</evidence>
<feature type="compositionally biased region" description="Polar residues" evidence="2">
    <location>
        <begin position="80"/>
        <end position="102"/>
    </location>
</feature>
<feature type="domain" description="Alcohol dehydrogenase-like N-terminal" evidence="3">
    <location>
        <begin position="2"/>
        <end position="81"/>
    </location>
</feature>
<dbReference type="EMBL" id="JBITDC010000017">
    <property type="protein sequence ID" value="MFI5679874.1"/>
    <property type="molecule type" value="Genomic_DNA"/>
</dbReference>
<feature type="compositionally biased region" description="Pro residues" evidence="2">
    <location>
        <begin position="131"/>
        <end position="143"/>
    </location>
</feature>
<dbReference type="InterPro" id="IPR011032">
    <property type="entry name" value="GroES-like_sf"/>
</dbReference>
<feature type="region of interest" description="Disordered" evidence="2">
    <location>
        <begin position="76"/>
        <end position="175"/>
    </location>
</feature>
<organism evidence="4 5">
    <name type="scientific">Streptomyces cellulosae</name>
    <dbReference type="NCBI Taxonomy" id="1968"/>
    <lineage>
        <taxon>Bacteria</taxon>
        <taxon>Bacillati</taxon>
        <taxon>Actinomycetota</taxon>
        <taxon>Actinomycetes</taxon>
        <taxon>Kitasatosporales</taxon>
        <taxon>Streptomycetaceae</taxon>
        <taxon>Streptomyces</taxon>
    </lineage>
</organism>
<keyword evidence="5" id="KW-1185">Reference proteome</keyword>
<name>A0ABW7YBW0_STRCE</name>
<evidence type="ECO:0000256" key="2">
    <source>
        <dbReference type="SAM" id="MobiDB-lite"/>
    </source>
</evidence>
<sequence>MRVHATAVNSWDLRYRSGNLPQPLPGRPPWPLPFQLGRDAAGEIVATGENVTRWRPGDRAVQTRTRRAATAHCAYADSKTCASTPPTPDTRSSADTPSTSCARTGGGLRSRRVLAARTPSCPSPTASTSRPPQPPCGRTPPPSTARAKRPSAPATQWSSPAPAAEWRSPAHNWRN</sequence>
<evidence type="ECO:0000313" key="4">
    <source>
        <dbReference type="EMBL" id="MFI5679874.1"/>
    </source>
</evidence>
<dbReference type="InterPro" id="IPR051603">
    <property type="entry name" value="Zinc-ADH_QOR/CCCR"/>
</dbReference>
<dbReference type="Gene3D" id="3.90.180.10">
    <property type="entry name" value="Medium-chain alcohol dehydrogenases, catalytic domain"/>
    <property type="match status" value="1"/>
</dbReference>
<feature type="compositionally biased region" description="Low complexity" evidence="2">
    <location>
        <begin position="115"/>
        <end position="130"/>
    </location>
</feature>
<keyword evidence="1" id="KW-0521">NADP</keyword>
<accession>A0ABW7YBW0</accession>
<evidence type="ECO:0000256" key="1">
    <source>
        <dbReference type="ARBA" id="ARBA00022857"/>
    </source>
</evidence>
<dbReference type="PANTHER" id="PTHR44154">
    <property type="entry name" value="QUINONE OXIDOREDUCTASE"/>
    <property type="match status" value="1"/>
</dbReference>
<evidence type="ECO:0000313" key="5">
    <source>
        <dbReference type="Proteomes" id="UP001612415"/>
    </source>
</evidence>
<reference evidence="4 5" key="1">
    <citation type="submission" date="2024-10" db="EMBL/GenBank/DDBJ databases">
        <title>The Natural Products Discovery Center: Release of the First 8490 Sequenced Strains for Exploring Actinobacteria Biosynthetic Diversity.</title>
        <authorList>
            <person name="Kalkreuter E."/>
            <person name="Kautsar S.A."/>
            <person name="Yang D."/>
            <person name="Bader C.D."/>
            <person name="Teijaro C.N."/>
            <person name="Fluegel L."/>
            <person name="Davis C.M."/>
            <person name="Simpson J.R."/>
            <person name="Lauterbach L."/>
            <person name="Steele A.D."/>
            <person name="Gui C."/>
            <person name="Meng S."/>
            <person name="Li G."/>
            <person name="Viehrig K."/>
            <person name="Ye F."/>
            <person name="Su P."/>
            <person name="Kiefer A.F."/>
            <person name="Nichols A."/>
            <person name="Cepeda A.J."/>
            <person name="Yan W."/>
            <person name="Fan B."/>
            <person name="Jiang Y."/>
            <person name="Adhikari A."/>
            <person name="Zheng C.-J."/>
            <person name="Schuster L."/>
            <person name="Cowan T.M."/>
            <person name="Smanski M.J."/>
            <person name="Chevrette M.G."/>
            <person name="De Carvalho L.P.S."/>
            <person name="Shen B."/>
        </authorList>
    </citation>
    <scope>NUCLEOTIDE SEQUENCE [LARGE SCALE GENOMIC DNA]</scope>
    <source>
        <strain evidence="4 5">NPDC051599</strain>
    </source>
</reference>